<evidence type="ECO:0000256" key="9">
    <source>
        <dbReference type="PIRSR" id="PIRSR601019-1"/>
    </source>
</evidence>
<dbReference type="AlphaFoldDB" id="A0A9N9F4N4"/>
<dbReference type="PRINTS" id="PR00318">
    <property type="entry name" value="GPROTEINA"/>
</dbReference>
<dbReference type="GO" id="GO:0005525">
    <property type="term" value="F:GTP binding"/>
    <property type="evidence" value="ECO:0007669"/>
    <property type="project" value="UniProtKB-KW"/>
</dbReference>
<keyword evidence="5 9" id="KW-0342">GTP-binding</keyword>
<keyword evidence="2 10" id="KW-0479">Metal-binding</keyword>
<evidence type="ECO:0000256" key="7">
    <source>
        <dbReference type="ARBA" id="ARBA00023224"/>
    </source>
</evidence>
<feature type="binding site" evidence="10">
    <location>
        <position position="180"/>
    </location>
    <ligand>
        <name>Mg(2+)</name>
        <dbReference type="ChEBI" id="CHEBI:18420"/>
    </ligand>
</feature>
<keyword evidence="12" id="KW-1185">Reference proteome</keyword>
<evidence type="ECO:0000313" key="12">
    <source>
        <dbReference type="Proteomes" id="UP000789706"/>
    </source>
</evidence>
<dbReference type="Gene3D" id="3.40.50.300">
    <property type="entry name" value="P-loop containing nucleotide triphosphate hydrolases"/>
    <property type="match status" value="1"/>
</dbReference>
<dbReference type="SUPFAM" id="SSF52540">
    <property type="entry name" value="P-loop containing nucleoside triphosphate hydrolases"/>
    <property type="match status" value="1"/>
</dbReference>
<evidence type="ECO:0000256" key="8">
    <source>
        <dbReference type="ARBA" id="ARBA00023288"/>
    </source>
</evidence>
<dbReference type="InterPro" id="IPR027417">
    <property type="entry name" value="P-loop_NTPase"/>
</dbReference>
<dbReference type="GO" id="GO:0046872">
    <property type="term" value="F:metal ion binding"/>
    <property type="evidence" value="ECO:0007669"/>
    <property type="project" value="UniProtKB-KW"/>
</dbReference>
<protein>
    <submittedName>
        <fullName evidence="11">8172_t:CDS:1</fullName>
    </submittedName>
</protein>
<dbReference type="Gene3D" id="1.10.400.10">
    <property type="entry name" value="GI Alpha 1, domain 2-like"/>
    <property type="match status" value="1"/>
</dbReference>
<proteinExistence type="predicted"/>
<organism evidence="11 12">
    <name type="scientific">Diversispora eburnea</name>
    <dbReference type="NCBI Taxonomy" id="1213867"/>
    <lineage>
        <taxon>Eukaryota</taxon>
        <taxon>Fungi</taxon>
        <taxon>Fungi incertae sedis</taxon>
        <taxon>Mucoromycota</taxon>
        <taxon>Glomeromycotina</taxon>
        <taxon>Glomeromycetes</taxon>
        <taxon>Diversisporales</taxon>
        <taxon>Diversisporaceae</taxon>
        <taxon>Diversispora</taxon>
    </lineage>
</organism>
<dbReference type="PANTHER" id="PTHR10218:SF369">
    <property type="entry name" value="GUANINE NUCLEOTIDE-BINDING PROTEIN ALPHA-2 SUBUNIT"/>
    <property type="match status" value="1"/>
</dbReference>
<feature type="binding site" evidence="10">
    <location>
        <position position="47"/>
    </location>
    <ligand>
        <name>Mg(2+)</name>
        <dbReference type="ChEBI" id="CHEBI:18420"/>
    </ligand>
</feature>
<keyword evidence="8" id="KW-0449">Lipoprotein</keyword>
<dbReference type="GO" id="GO:0005834">
    <property type="term" value="C:heterotrimeric G-protein complex"/>
    <property type="evidence" value="ECO:0007669"/>
    <property type="project" value="InterPro"/>
</dbReference>
<dbReference type="OrthoDB" id="5817230at2759"/>
<evidence type="ECO:0000256" key="4">
    <source>
        <dbReference type="ARBA" id="ARBA00022842"/>
    </source>
</evidence>
<evidence type="ECO:0000256" key="10">
    <source>
        <dbReference type="PIRSR" id="PIRSR601019-2"/>
    </source>
</evidence>
<accession>A0A9N9F4N4</accession>
<sequence length="345" mass="40198">MGLCLSTEEKESRLRSRQIDKQIKKDFKRSRKEIKVLLLGSKESDKSAIKKQMKIINGYTKDELEQYRITVYKNLVDSAQVIVYAMRKLQLEPRRLENKYFAEKILDYHVESDSSFQLSPEIVEAIDSLWHDPIIPEVMEKQSHFYLMDSAPYFFAAVNRIGAPGYIPREGDALRAKTITTGVSETRFNLGNLTIHMFDIRDNSFRRKWIHCFENVTSIIFCVALNEYDQVLLEESGQNRIVESLILFESVINSLWFLRTSIILILNKIDLFRAKLSRVPLEQYFPDYSGGSDINKAAYYILWKFKQTNRKELKIFSHFSEEADTSIVCFCRNSGNNLTECCQGL</sequence>
<gene>
    <name evidence="11" type="ORF">DEBURN_LOCUS5136</name>
</gene>
<dbReference type="PRINTS" id="PR01241">
    <property type="entry name" value="GPROTEINAFNG"/>
</dbReference>
<dbReference type="GO" id="GO:0007189">
    <property type="term" value="P:adenylate cyclase-activating G protein-coupled receptor signaling pathway"/>
    <property type="evidence" value="ECO:0007669"/>
    <property type="project" value="TreeGrafter"/>
</dbReference>
<dbReference type="FunFam" id="3.40.50.300:FF:000181">
    <property type="entry name" value="Guanine nucleotide-binding protein subunit alpha"/>
    <property type="match status" value="1"/>
</dbReference>
<dbReference type="SUPFAM" id="SSF47895">
    <property type="entry name" value="Transducin (alpha subunit), insertion domain"/>
    <property type="match status" value="1"/>
</dbReference>
<comment type="caution">
    <text evidence="11">The sequence shown here is derived from an EMBL/GenBank/DDBJ whole genome shotgun (WGS) entry which is preliminary data.</text>
</comment>
<feature type="binding site" evidence="9">
    <location>
        <begin position="174"/>
        <end position="180"/>
    </location>
    <ligand>
        <name>GTP</name>
        <dbReference type="ChEBI" id="CHEBI:37565"/>
    </ligand>
</feature>
<dbReference type="CDD" id="cd00066">
    <property type="entry name" value="G-alpha"/>
    <property type="match status" value="1"/>
</dbReference>
<dbReference type="GO" id="GO:0010255">
    <property type="term" value="P:glucose mediated signaling pathway"/>
    <property type="evidence" value="ECO:0007669"/>
    <property type="project" value="UniProtKB-ARBA"/>
</dbReference>
<dbReference type="GO" id="GO:0032502">
    <property type="term" value="P:developmental process"/>
    <property type="evidence" value="ECO:0007669"/>
    <property type="project" value="UniProtKB-ARBA"/>
</dbReference>
<dbReference type="EMBL" id="CAJVPK010000437">
    <property type="protein sequence ID" value="CAG8510257.1"/>
    <property type="molecule type" value="Genomic_DNA"/>
</dbReference>
<feature type="binding site" evidence="9">
    <location>
        <begin position="149"/>
        <end position="150"/>
    </location>
    <ligand>
        <name>GTP</name>
        <dbReference type="ChEBI" id="CHEBI:37565"/>
    </ligand>
</feature>
<dbReference type="InterPro" id="IPR002975">
    <property type="entry name" value="Fungi_Gprotein_alpha"/>
</dbReference>
<keyword evidence="6" id="KW-0564">Palmitate</keyword>
<name>A0A9N9F4N4_9GLOM</name>
<feature type="binding site" evidence="9">
    <location>
        <begin position="267"/>
        <end position="270"/>
    </location>
    <ligand>
        <name>GTP</name>
        <dbReference type="ChEBI" id="CHEBI:37565"/>
    </ligand>
</feature>
<reference evidence="11" key="1">
    <citation type="submission" date="2021-06" db="EMBL/GenBank/DDBJ databases">
        <authorList>
            <person name="Kallberg Y."/>
            <person name="Tangrot J."/>
            <person name="Rosling A."/>
        </authorList>
    </citation>
    <scope>NUCLEOTIDE SEQUENCE</scope>
    <source>
        <strain evidence="11">AZ414A</strain>
    </source>
</reference>
<evidence type="ECO:0000256" key="3">
    <source>
        <dbReference type="ARBA" id="ARBA00022741"/>
    </source>
</evidence>
<evidence type="ECO:0000256" key="5">
    <source>
        <dbReference type="ARBA" id="ARBA00023134"/>
    </source>
</evidence>
<evidence type="ECO:0000256" key="6">
    <source>
        <dbReference type="ARBA" id="ARBA00023139"/>
    </source>
</evidence>
<evidence type="ECO:0000256" key="1">
    <source>
        <dbReference type="ARBA" id="ARBA00022707"/>
    </source>
</evidence>
<evidence type="ECO:0000313" key="11">
    <source>
        <dbReference type="EMBL" id="CAG8510257.1"/>
    </source>
</evidence>
<dbReference type="PANTHER" id="PTHR10218">
    <property type="entry name" value="GTP-BINDING PROTEIN ALPHA SUBUNIT"/>
    <property type="match status" value="1"/>
</dbReference>
<keyword evidence="7" id="KW-0807">Transducer</keyword>
<keyword evidence="3 9" id="KW-0547">Nucleotide-binding</keyword>
<dbReference type="GO" id="GO:0031683">
    <property type="term" value="F:G-protein beta/gamma-subunit complex binding"/>
    <property type="evidence" value="ECO:0007669"/>
    <property type="project" value="InterPro"/>
</dbReference>
<dbReference type="GO" id="GO:0005737">
    <property type="term" value="C:cytoplasm"/>
    <property type="evidence" value="ECO:0007669"/>
    <property type="project" value="TreeGrafter"/>
</dbReference>
<keyword evidence="1" id="KW-0519">Myristate</keyword>
<dbReference type="InterPro" id="IPR011025">
    <property type="entry name" value="GproteinA_insert"/>
</dbReference>
<dbReference type="Pfam" id="PF00503">
    <property type="entry name" value="G-alpha"/>
    <property type="match status" value="1"/>
</dbReference>
<dbReference type="GO" id="GO:0001664">
    <property type="term" value="F:G protein-coupled receptor binding"/>
    <property type="evidence" value="ECO:0007669"/>
    <property type="project" value="InterPro"/>
</dbReference>
<dbReference type="GO" id="GO:0003924">
    <property type="term" value="F:GTPase activity"/>
    <property type="evidence" value="ECO:0007669"/>
    <property type="project" value="InterPro"/>
</dbReference>
<dbReference type="SMART" id="SM00275">
    <property type="entry name" value="G_alpha"/>
    <property type="match status" value="1"/>
</dbReference>
<keyword evidence="4 10" id="KW-0460">Magnesium</keyword>
<dbReference type="FunFam" id="1.10.400.10:FF:000007">
    <property type="entry name" value="Guanine nucleotide-binding protein subunit alpha"/>
    <property type="match status" value="1"/>
</dbReference>
<evidence type="ECO:0000256" key="2">
    <source>
        <dbReference type="ARBA" id="ARBA00022723"/>
    </source>
</evidence>
<dbReference type="Proteomes" id="UP000789706">
    <property type="component" value="Unassembled WGS sequence"/>
</dbReference>
<dbReference type="InterPro" id="IPR001019">
    <property type="entry name" value="Gprotein_alpha_su"/>
</dbReference>
<dbReference type="PROSITE" id="PS51882">
    <property type="entry name" value="G_ALPHA"/>
    <property type="match status" value="1"/>
</dbReference>